<gene>
    <name evidence="2" type="ORF">BZM27_26060</name>
</gene>
<dbReference type="PROSITE" id="PS51257">
    <property type="entry name" value="PROKAR_LIPOPROTEIN"/>
    <property type="match status" value="1"/>
</dbReference>
<feature type="signal peptide" evidence="1">
    <location>
        <begin position="1"/>
        <end position="27"/>
    </location>
</feature>
<dbReference type="PANTHER" id="PTHR47197:SF3">
    <property type="entry name" value="DIHYDRO-HEME D1 DEHYDROGENASE"/>
    <property type="match status" value="1"/>
</dbReference>
<name>A0A4R0XJQ0_9BURK</name>
<dbReference type="InterPro" id="IPR015943">
    <property type="entry name" value="WD40/YVTN_repeat-like_dom_sf"/>
</dbReference>
<comment type="caution">
    <text evidence="2">The sequence shown here is derived from an EMBL/GenBank/DDBJ whole genome shotgun (WGS) entry which is preliminary data.</text>
</comment>
<organism evidence="2 3">
    <name type="scientific">Paraburkholderia steynii</name>
    <dbReference type="NCBI Taxonomy" id="1245441"/>
    <lineage>
        <taxon>Bacteria</taxon>
        <taxon>Pseudomonadati</taxon>
        <taxon>Pseudomonadota</taxon>
        <taxon>Betaproteobacteria</taxon>
        <taxon>Burkholderiales</taxon>
        <taxon>Burkholderiaceae</taxon>
        <taxon>Paraburkholderia</taxon>
    </lineage>
</organism>
<dbReference type="InterPro" id="IPR051200">
    <property type="entry name" value="Host-pathogen_enzymatic-act"/>
</dbReference>
<feature type="chain" id="PRO_5020483493" description="YncE family protein" evidence="1">
    <location>
        <begin position="28"/>
        <end position="369"/>
    </location>
</feature>
<dbReference type="SUPFAM" id="SSF51004">
    <property type="entry name" value="C-terminal (heme d1) domain of cytochrome cd1-nitrite reductase"/>
    <property type="match status" value="1"/>
</dbReference>
<accession>A0A4R0XJQ0</accession>
<dbReference type="Proteomes" id="UP000294200">
    <property type="component" value="Unassembled WGS sequence"/>
</dbReference>
<dbReference type="AlphaFoldDB" id="A0A4R0XJQ0"/>
<proteinExistence type="predicted"/>
<reference evidence="2 3" key="1">
    <citation type="submission" date="2017-02" db="EMBL/GenBank/DDBJ databases">
        <title>Paraburkholderia sophoroidis sp. nov. and Paraburkholderia steynii sp. nov. rhizobial symbionts of the fynbos legume Hypocalyptus sophoroides.</title>
        <authorList>
            <person name="Steenkamp E.T."/>
            <person name="Beukes C.W."/>
            <person name="Van Zyl E."/>
            <person name="Avontuur J."/>
            <person name="Chan W.Y."/>
            <person name="Hassen A."/>
            <person name="Palmer M."/>
            <person name="Mthombeni L."/>
            <person name="Phalane F."/>
            <person name="Sereme K."/>
            <person name="Venter S.N."/>
        </authorList>
    </citation>
    <scope>NUCLEOTIDE SEQUENCE [LARGE SCALE GENOMIC DNA]</scope>
    <source>
        <strain evidence="2 3">HC1.1ba</strain>
    </source>
</reference>
<protein>
    <recommendedName>
        <fullName evidence="4">YncE family protein</fullName>
    </recommendedName>
</protein>
<keyword evidence="1" id="KW-0732">Signal</keyword>
<dbReference type="InterPro" id="IPR011048">
    <property type="entry name" value="Haem_d1_sf"/>
</dbReference>
<evidence type="ECO:0000313" key="2">
    <source>
        <dbReference type="EMBL" id="TCG06491.1"/>
    </source>
</evidence>
<dbReference type="PANTHER" id="PTHR47197">
    <property type="entry name" value="PROTEIN NIRF"/>
    <property type="match status" value="1"/>
</dbReference>
<keyword evidence="3" id="KW-1185">Reference proteome</keyword>
<evidence type="ECO:0000313" key="3">
    <source>
        <dbReference type="Proteomes" id="UP000294200"/>
    </source>
</evidence>
<evidence type="ECO:0000256" key="1">
    <source>
        <dbReference type="SAM" id="SignalP"/>
    </source>
</evidence>
<dbReference type="Gene3D" id="2.130.10.10">
    <property type="entry name" value="YVTN repeat-like/Quinoprotein amine dehydrogenase"/>
    <property type="match status" value="2"/>
</dbReference>
<dbReference type="EMBL" id="MWML01000106">
    <property type="protein sequence ID" value="TCG06491.1"/>
    <property type="molecule type" value="Genomic_DNA"/>
</dbReference>
<sequence length="369" mass="40060">MRVRTSMLSLAALTSSMVLGGMSCAVAAATIEPAVINSVITASPVLKPSGHAELPGYRGDFDHFAADVTGNRLFLAGEDEGTLEVFDLRTCTHLKTIKGFEHPHGILYLPDLKRLIVTDSGAGMTKVVDAVSYRIIGSIALTAGADSMYYDPSREHLYLVTGGKNAEPKMSHSIISEIDPRTGERIGELTFDTDFTESMVAEQRGQRLFVNLTGKSAIAVLDKTNRRVIDSWPIKGAALNAAMAFDETHQRLFVSTRKPFKLLVLDARTGAALADFVAPQRTNQVMFDKANQRIYVAGDDYLSVIQQLDENHYEEVARVPTATGAKTAILVPELRQLYVAVSPGETKAGGALLRFDVVPDPLIRPVAKN</sequence>
<evidence type="ECO:0008006" key="4">
    <source>
        <dbReference type="Google" id="ProtNLM"/>
    </source>
</evidence>